<keyword evidence="1" id="KW-0227">DNA damage</keyword>
<evidence type="ECO:0000256" key="2">
    <source>
        <dbReference type="SAM" id="MobiDB-lite"/>
    </source>
</evidence>
<name>A0A9N7NQE3_STRHE</name>
<dbReference type="GO" id="GO:0043139">
    <property type="term" value="F:5'-3' DNA helicase activity"/>
    <property type="evidence" value="ECO:0007669"/>
    <property type="project" value="UniProtKB-EC"/>
</dbReference>
<dbReference type="Pfam" id="PF21530">
    <property type="entry name" value="Pif1_2B_dom"/>
    <property type="match status" value="1"/>
</dbReference>
<evidence type="ECO:0000313" key="5">
    <source>
        <dbReference type="EMBL" id="CAA0834218.1"/>
    </source>
</evidence>
<feature type="domain" description="DNA helicase Pif1-like 2B" evidence="4">
    <location>
        <begin position="482"/>
        <end position="526"/>
    </location>
</feature>
<dbReference type="EC" id="5.6.2.3" evidence="1"/>
<proteinExistence type="inferred from homology"/>
<gene>
    <name evidence="5" type="ORF">SHERM_29458</name>
</gene>
<feature type="region of interest" description="Disordered" evidence="2">
    <location>
        <begin position="136"/>
        <end position="193"/>
    </location>
</feature>
<keyword evidence="1" id="KW-0547">Nucleotide-binding</keyword>
<dbReference type="GO" id="GO:0006281">
    <property type="term" value="P:DNA repair"/>
    <property type="evidence" value="ECO:0007669"/>
    <property type="project" value="UniProtKB-KW"/>
</dbReference>
<keyword evidence="1" id="KW-0378">Hydrolase</keyword>
<dbReference type="OrthoDB" id="1934841at2759"/>
<feature type="compositionally biased region" description="Basic and acidic residues" evidence="2">
    <location>
        <begin position="180"/>
        <end position="189"/>
    </location>
</feature>
<keyword evidence="1" id="KW-0067">ATP-binding</keyword>
<organism evidence="5 6">
    <name type="scientific">Striga hermonthica</name>
    <name type="common">Purple witchweed</name>
    <name type="synonym">Buchnera hermonthica</name>
    <dbReference type="NCBI Taxonomy" id="68872"/>
    <lineage>
        <taxon>Eukaryota</taxon>
        <taxon>Viridiplantae</taxon>
        <taxon>Streptophyta</taxon>
        <taxon>Embryophyta</taxon>
        <taxon>Tracheophyta</taxon>
        <taxon>Spermatophyta</taxon>
        <taxon>Magnoliopsida</taxon>
        <taxon>eudicotyledons</taxon>
        <taxon>Gunneridae</taxon>
        <taxon>Pentapetalae</taxon>
        <taxon>asterids</taxon>
        <taxon>lamiids</taxon>
        <taxon>Lamiales</taxon>
        <taxon>Orobanchaceae</taxon>
        <taxon>Buchnereae</taxon>
        <taxon>Striga</taxon>
    </lineage>
</organism>
<comment type="catalytic activity">
    <reaction evidence="1">
        <text>ATP + H2O = ADP + phosphate + H(+)</text>
        <dbReference type="Rhea" id="RHEA:13065"/>
        <dbReference type="ChEBI" id="CHEBI:15377"/>
        <dbReference type="ChEBI" id="CHEBI:15378"/>
        <dbReference type="ChEBI" id="CHEBI:30616"/>
        <dbReference type="ChEBI" id="CHEBI:43474"/>
        <dbReference type="ChEBI" id="CHEBI:456216"/>
        <dbReference type="EC" id="5.6.2.3"/>
    </reaction>
</comment>
<dbReference type="InterPro" id="IPR010285">
    <property type="entry name" value="DNA_helicase_pif1-like_DEAD"/>
</dbReference>
<comment type="cofactor">
    <cofactor evidence="1">
        <name>Mg(2+)</name>
        <dbReference type="ChEBI" id="CHEBI:18420"/>
    </cofactor>
</comment>
<dbReference type="GO" id="GO:0005524">
    <property type="term" value="F:ATP binding"/>
    <property type="evidence" value="ECO:0007669"/>
    <property type="project" value="UniProtKB-KW"/>
</dbReference>
<dbReference type="SUPFAM" id="SSF52540">
    <property type="entry name" value="P-loop containing nucleoside triphosphate hydrolases"/>
    <property type="match status" value="2"/>
</dbReference>
<comment type="caution">
    <text evidence="5">The sequence shown here is derived from an EMBL/GenBank/DDBJ whole genome shotgun (WGS) entry which is preliminary data.</text>
</comment>
<comment type="similarity">
    <text evidence="1">Belongs to the helicase family.</text>
</comment>
<dbReference type="AlphaFoldDB" id="A0A9N7NQE3"/>
<dbReference type="InterPro" id="IPR049163">
    <property type="entry name" value="Pif1-like_2B_dom"/>
</dbReference>
<accession>A0A9N7NQE3</accession>
<sequence>MASDEDLPLHCDGALQIAKDVSTNRRQREAGLQRWRDKKYKQSAAEVASLSGAGRAITCSATVLSYTDLPLRRRRPTEPAHAVPVDSHEREAALQRWVSKKAKRSNVDVGSSTGPCCPVTRSVAAGLSVLQRLPAECGGQSQSTRAHRSAGGVVMRDGTDKKSDESHAHENSIPSALHDAAQKTGRDSVGEDSSTLHISAAQGGMDESPSTSRAVNTGKSFLYRALLAVVRSKGCIGLATATSGIAASILPGGRTAHSRFKIPIDLSNVKSCSISKQSSLGSLIRESVLIVWDEAPMAKRDAIEALDLALKDVCGCSEIFGGKVIVFGGDFRQVLQVVRRGSRKETVDACLTSSYLWPLLKKLKLTENMRARLDPLFTQTLLKIGNGQEKTFEDDLIEIPAPLAINDPMAEESLDELIKVIYPDLASLTEVSRSINRAILTTKNCFVDEVNTKLINEFPGNLVEYLSFDRVENRSHEAEYGDLINSLTPSGLPEYRLSLKENAPVILLRNLDPTEGLCNGTRLICKKLDKNVIHAEIAVGEF</sequence>
<evidence type="ECO:0000259" key="3">
    <source>
        <dbReference type="Pfam" id="PF05970"/>
    </source>
</evidence>
<reference evidence="5" key="1">
    <citation type="submission" date="2019-12" db="EMBL/GenBank/DDBJ databases">
        <authorList>
            <person name="Scholes J."/>
        </authorList>
    </citation>
    <scope>NUCLEOTIDE SEQUENCE</scope>
</reference>
<dbReference type="GO" id="GO:0016787">
    <property type="term" value="F:hydrolase activity"/>
    <property type="evidence" value="ECO:0007669"/>
    <property type="project" value="UniProtKB-KW"/>
</dbReference>
<dbReference type="Gene3D" id="3.40.50.300">
    <property type="entry name" value="P-loop containing nucleotide triphosphate hydrolases"/>
    <property type="match status" value="1"/>
</dbReference>
<protein>
    <recommendedName>
        <fullName evidence="1">ATP-dependent DNA helicase</fullName>
        <ecNumber evidence="1">5.6.2.3</ecNumber>
    </recommendedName>
</protein>
<keyword evidence="1" id="KW-0233">DNA recombination</keyword>
<dbReference type="InterPro" id="IPR027417">
    <property type="entry name" value="P-loop_NTPase"/>
</dbReference>
<dbReference type="Pfam" id="PF05970">
    <property type="entry name" value="PIF1"/>
    <property type="match status" value="1"/>
</dbReference>
<dbReference type="PANTHER" id="PTHR10492:SF92">
    <property type="entry name" value="ATP-DEPENDENT DNA HELICASE"/>
    <property type="match status" value="1"/>
</dbReference>
<evidence type="ECO:0000256" key="1">
    <source>
        <dbReference type="RuleBase" id="RU363044"/>
    </source>
</evidence>
<dbReference type="EMBL" id="CACSLK010027843">
    <property type="protein sequence ID" value="CAA0834218.1"/>
    <property type="molecule type" value="Genomic_DNA"/>
</dbReference>
<dbReference type="Proteomes" id="UP001153555">
    <property type="component" value="Unassembled WGS sequence"/>
</dbReference>
<evidence type="ECO:0000313" key="6">
    <source>
        <dbReference type="Proteomes" id="UP001153555"/>
    </source>
</evidence>
<feature type="compositionally biased region" description="Basic and acidic residues" evidence="2">
    <location>
        <begin position="157"/>
        <end position="170"/>
    </location>
</feature>
<dbReference type="GO" id="GO:0006310">
    <property type="term" value="P:DNA recombination"/>
    <property type="evidence" value="ECO:0007669"/>
    <property type="project" value="UniProtKB-KW"/>
</dbReference>
<dbReference type="PANTHER" id="PTHR10492">
    <property type="match status" value="1"/>
</dbReference>
<keyword evidence="6" id="KW-1185">Reference proteome</keyword>
<evidence type="ECO:0000259" key="4">
    <source>
        <dbReference type="Pfam" id="PF21530"/>
    </source>
</evidence>
<keyword evidence="1" id="KW-0234">DNA repair</keyword>
<feature type="domain" description="DNA helicase Pif1-like DEAD-box helicase" evidence="3">
    <location>
        <begin position="217"/>
        <end position="391"/>
    </location>
</feature>
<dbReference type="GO" id="GO:0000723">
    <property type="term" value="P:telomere maintenance"/>
    <property type="evidence" value="ECO:0007669"/>
    <property type="project" value="InterPro"/>
</dbReference>
<keyword evidence="1 5" id="KW-0347">Helicase</keyword>